<dbReference type="InterPro" id="IPR000522">
    <property type="entry name" value="ABC_transptr_permease_BtuC"/>
</dbReference>
<dbReference type="AlphaFoldDB" id="A0A198A6K2"/>
<accession>A0A198A6K2</accession>
<evidence type="ECO:0000256" key="5">
    <source>
        <dbReference type="ARBA" id="ARBA00022692"/>
    </source>
</evidence>
<dbReference type="OrthoDB" id="9811721at2"/>
<feature type="transmembrane region" description="Helical" evidence="8">
    <location>
        <begin position="106"/>
        <end position="125"/>
    </location>
</feature>
<dbReference type="PANTHER" id="PTHR30472">
    <property type="entry name" value="FERRIC ENTEROBACTIN TRANSPORT SYSTEM PERMEASE PROTEIN"/>
    <property type="match status" value="1"/>
</dbReference>
<feature type="transmembrane region" description="Helical" evidence="8">
    <location>
        <begin position="20"/>
        <end position="41"/>
    </location>
</feature>
<dbReference type="STRING" id="1850517.A8708_07515"/>
<dbReference type="EMBL" id="LYPB01000074">
    <property type="protein sequence ID" value="OAS16706.1"/>
    <property type="molecule type" value="Genomic_DNA"/>
</dbReference>
<keyword evidence="7 8" id="KW-0472">Membrane</keyword>
<dbReference type="SUPFAM" id="SSF81345">
    <property type="entry name" value="ABC transporter involved in vitamin B12 uptake, BtuC"/>
    <property type="match status" value="1"/>
</dbReference>
<evidence type="ECO:0000256" key="4">
    <source>
        <dbReference type="ARBA" id="ARBA00022475"/>
    </source>
</evidence>
<keyword evidence="6 8" id="KW-1133">Transmembrane helix</keyword>
<protein>
    <submittedName>
        <fullName evidence="9">Iron ABC transporter</fullName>
    </submittedName>
</protein>
<evidence type="ECO:0000256" key="2">
    <source>
        <dbReference type="ARBA" id="ARBA00007935"/>
    </source>
</evidence>
<dbReference type="CDD" id="cd06550">
    <property type="entry name" value="TM_ABC_iron-siderophores_like"/>
    <property type="match status" value="1"/>
</dbReference>
<dbReference type="Gene3D" id="1.10.3470.10">
    <property type="entry name" value="ABC transporter involved in vitamin B12 uptake, BtuC"/>
    <property type="match status" value="1"/>
</dbReference>
<gene>
    <name evidence="9" type="ORF">A8708_07515</name>
</gene>
<feature type="transmembrane region" description="Helical" evidence="8">
    <location>
        <begin position="248"/>
        <end position="277"/>
    </location>
</feature>
<dbReference type="InterPro" id="IPR037294">
    <property type="entry name" value="ABC_BtuC-like"/>
</dbReference>
<evidence type="ECO:0000256" key="1">
    <source>
        <dbReference type="ARBA" id="ARBA00004651"/>
    </source>
</evidence>
<keyword evidence="3" id="KW-0813">Transport</keyword>
<dbReference type="FunFam" id="1.10.3470.10:FF:000001">
    <property type="entry name" value="Vitamin B12 ABC transporter permease BtuC"/>
    <property type="match status" value="1"/>
</dbReference>
<comment type="subcellular location">
    <subcellularLocation>
        <location evidence="1">Cell membrane</location>
        <topology evidence="1">Multi-pass membrane protein</topology>
    </subcellularLocation>
</comment>
<feature type="transmembrane region" description="Helical" evidence="8">
    <location>
        <begin position="322"/>
        <end position="339"/>
    </location>
</feature>
<feature type="transmembrane region" description="Helical" evidence="8">
    <location>
        <begin position="132"/>
        <end position="150"/>
    </location>
</feature>
<keyword evidence="4" id="KW-1003">Cell membrane</keyword>
<dbReference type="GO" id="GO:0033214">
    <property type="term" value="P:siderophore-iron import into cell"/>
    <property type="evidence" value="ECO:0007669"/>
    <property type="project" value="TreeGrafter"/>
</dbReference>
<dbReference type="GO" id="GO:0005886">
    <property type="term" value="C:plasma membrane"/>
    <property type="evidence" value="ECO:0007669"/>
    <property type="project" value="UniProtKB-SubCell"/>
</dbReference>
<name>A0A198A6K2_9BACL</name>
<evidence type="ECO:0000256" key="7">
    <source>
        <dbReference type="ARBA" id="ARBA00023136"/>
    </source>
</evidence>
<feature type="transmembrane region" description="Helical" evidence="8">
    <location>
        <begin position="162"/>
        <end position="182"/>
    </location>
</feature>
<sequence length="346" mass="35699">MNRSSVSDSTQLNSHIPKHFVLVLLICLILLVVCVITSLAFGSRVVKLQDVLDGLFHPNVDSYGASIVQKRFSRTVFGLFCGAALGVSGALMQAVTRNPIADPSILGVNTGASLFVVCGIAFLNISTANQYIWLALAGAAITAIFVFGIGSMGRGGATPIKLLLAGAATSAALSSLVSAIMVPRSYVMDQFRFWSVGSVGSATWDAVATFTPFLIIGLLVGIISGPALNALALGDELATGLGIRTGTLRFIAAFAGVILCGATTALAGPIGFIGLISTHVIRLILGPDLRFVIPMSAFSGAIILTISDVIGRLVGSPGELEVGVVTAFIGAPILIILAMKSKVRSL</sequence>
<comment type="similarity">
    <text evidence="2">Belongs to the binding-protein-dependent transport system permease family. FecCD subfamily.</text>
</comment>
<dbReference type="Proteomes" id="UP000078454">
    <property type="component" value="Unassembled WGS sequence"/>
</dbReference>
<proteinExistence type="inferred from homology"/>
<evidence type="ECO:0000313" key="9">
    <source>
        <dbReference type="EMBL" id="OAS16706.1"/>
    </source>
</evidence>
<evidence type="ECO:0000256" key="3">
    <source>
        <dbReference type="ARBA" id="ARBA00022448"/>
    </source>
</evidence>
<keyword evidence="10" id="KW-1185">Reference proteome</keyword>
<evidence type="ECO:0000256" key="8">
    <source>
        <dbReference type="SAM" id="Phobius"/>
    </source>
</evidence>
<comment type="caution">
    <text evidence="9">The sequence shown here is derived from an EMBL/GenBank/DDBJ whole genome shotgun (WGS) entry which is preliminary data.</text>
</comment>
<feature type="transmembrane region" description="Helical" evidence="8">
    <location>
        <begin position="76"/>
        <end position="94"/>
    </location>
</feature>
<dbReference type="GO" id="GO:0022857">
    <property type="term" value="F:transmembrane transporter activity"/>
    <property type="evidence" value="ECO:0007669"/>
    <property type="project" value="InterPro"/>
</dbReference>
<reference evidence="9 10" key="1">
    <citation type="submission" date="2016-05" db="EMBL/GenBank/DDBJ databases">
        <title>Paenibacillus sp. 1ZS3-15 nov., isolated from the rhizosphere soil.</title>
        <authorList>
            <person name="Zhang X.X."/>
            <person name="Zhang J."/>
        </authorList>
    </citation>
    <scope>NUCLEOTIDE SEQUENCE [LARGE SCALE GENOMIC DNA]</scope>
    <source>
        <strain evidence="9 10">1ZS3-15</strain>
    </source>
</reference>
<organism evidence="9 10">
    <name type="scientific">Paenibacillus oryzisoli</name>
    <dbReference type="NCBI Taxonomy" id="1850517"/>
    <lineage>
        <taxon>Bacteria</taxon>
        <taxon>Bacillati</taxon>
        <taxon>Bacillota</taxon>
        <taxon>Bacilli</taxon>
        <taxon>Bacillales</taxon>
        <taxon>Paenibacillaceae</taxon>
        <taxon>Paenibacillus</taxon>
    </lineage>
</organism>
<evidence type="ECO:0000256" key="6">
    <source>
        <dbReference type="ARBA" id="ARBA00022989"/>
    </source>
</evidence>
<evidence type="ECO:0000313" key="10">
    <source>
        <dbReference type="Proteomes" id="UP000078454"/>
    </source>
</evidence>
<dbReference type="Pfam" id="PF01032">
    <property type="entry name" value="FecCD"/>
    <property type="match status" value="1"/>
</dbReference>
<feature type="transmembrane region" description="Helical" evidence="8">
    <location>
        <begin position="289"/>
        <end position="310"/>
    </location>
</feature>
<keyword evidence="5 8" id="KW-0812">Transmembrane</keyword>
<feature type="transmembrane region" description="Helical" evidence="8">
    <location>
        <begin position="203"/>
        <end position="228"/>
    </location>
</feature>
<dbReference type="RefSeq" id="WP_068666842.1">
    <property type="nucleotide sequence ID" value="NZ_LYPB01000074.1"/>
</dbReference>
<dbReference type="PANTHER" id="PTHR30472:SF1">
    <property type="entry name" value="FE(3+) DICITRATE TRANSPORT SYSTEM PERMEASE PROTEIN FECC-RELATED"/>
    <property type="match status" value="1"/>
</dbReference>